<sequence>MSTHLARRILVAVAAASVAVALSGCGASAGSAATGVWGDPGAARTPSLELHEDRSLSGTDGCNRLVGTWKMSGDRIEFGPLASTLMACEGVDTWLGSATAATIDGSTMTLTDQGGKKIGTLERQPTSSPS</sequence>
<dbReference type="InterPro" id="IPR038670">
    <property type="entry name" value="HslJ-like_sf"/>
</dbReference>
<keyword evidence="4" id="KW-1185">Reference proteome</keyword>
<evidence type="ECO:0000313" key="3">
    <source>
        <dbReference type="EMBL" id="MCI4659082.1"/>
    </source>
</evidence>
<dbReference type="Proteomes" id="UP001165341">
    <property type="component" value="Unassembled WGS sequence"/>
</dbReference>
<dbReference type="InterPro" id="IPR053147">
    <property type="entry name" value="Hsp_HslJ-like"/>
</dbReference>
<dbReference type="PANTHER" id="PTHR35535:SF1">
    <property type="entry name" value="HEAT SHOCK PROTEIN HSLJ"/>
    <property type="match status" value="1"/>
</dbReference>
<evidence type="ECO:0000313" key="4">
    <source>
        <dbReference type="Proteomes" id="UP001165341"/>
    </source>
</evidence>
<evidence type="ECO:0000259" key="2">
    <source>
        <dbReference type="Pfam" id="PF03724"/>
    </source>
</evidence>
<organism evidence="3 4">
    <name type="scientific">Cryobacterium zhongshanensis</name>
    <dbReference type="NCBI Taxonomy" id="2928153"/>
    <lineage>
        <taxon>Bacteria</taxon>
        <taxon>Bacillati</taxon>
        <taxon>Actinomycetota</taxon>
        <taxon>Actinomycetes</taxon>
        <taxon>Micrococcales</taxon>
        <taxon>Microbacteriaceae</taxon>
        <taxon>Cryobacterium</taxon>
    </lineage>
</organism>
<protein>
    <submittedName>
        <fullName evidence="3">META domain-containing protein</fullName>
    </submittedName>
</protein>
<dbReference type="AlphaFoldDB" id="A0AA41QXB4"/>
<dbReference type="InterPro" id="IPR005184">
    <property type="entry name" value="DUF306_Meta_HslJ"/>
</dbReference>
<dbReference type="EMBL" id="JALGAR010000004">
    <property type="protein sequence ID" value="MCI4659082.1"/>
    <property type="molecule type" value="Genomic_DNA"/>
</dbReference>
<feature type="signal peptide" evidence="1">
    <location>
        <begin position="1"/>
        <end position="29"/>
    </location>
</feature>
<gene>
    <name evidence="3" type="ORF">MQH31_14830</name>
</gene>
<accession>A0AA41QXB4</accession>
<dbReference type="Gene3D" id="2.40.128.270">
    <property type="match status" value="1"/>
</dbReference>
<name>A0AA41QXB4_9MICO</name>
<dbReference type="PANTHER" id="PTHR35535">
    <property type="entry name" value="HEAT SHOCK PROTEIN HSLJ"/>
    <property type="match status" value="1"/>
</dbReference>
<feature type="chain" id="PRO_5041294593" evidence="1">
    <location>
        <begin position="30"/>
        <end position="130"/>
    </location>
</feature>
<comment type="caution">
    <text evidence="3">The sequence shown here is derived from an EMBL/GenBank/DDBJ whole genome shotgun (WGS) entry which is preliminary data.</text>
</comment>
<dbReference type="Pfam" id="PF03724">
    <property type="entry name" value="META"/>
    <property type="match status" value="1"/>
</dbReference>
<reference evidence="3" key="1">
    <citation type="submission" date="2022-03" db="EMBL/GenBank/DDBJ databases">
        <title>Cryobacterium sp. nov. strain ZS14-85, isolated from Antarctic soil.</title>
        <authorList>
            <person name="Li J."/>
            <person name="Niu G."/>
        </authorList>
    </citation>
    <scope>NUCLEOTIDE SEQUENCE</scope>
    <source>
        <strain evidence="3">ZS14-85</strain>
    </source>
</reference>
<dbReference type="PROSITE" id="PS51257">
    <property type="entry name" value="PROKAR_LIPOPROTEIN"/>
    <property type="match status" value="1"/>
</dbReference>
<proteinExistence type="predicted"/>
<dbReference type="RefSeq" id="WP_243012701.1">
    <property type="nucleotide sequence ID" value="NZ_JALGAR010000004.1"/>
</dbReference>
<feature type="domain" description="DUF306" evidence="2">
    <location>
        <begin position="42"/>
        <end position="120"/>
    </location>
</feature>
<evidence type="ECO:0000256" key="1">
    <source>
        <dbReference type="SAM" id="SignalP"/>
    </source>
</evidence>
<keyword evidence="1" id="KW-0732">Signal</keyword>